<comment type="caution">
    <text evidence="2">The sequence shown here is derived from an EMBL/GenBank/DDBJ whole genome shotgun (WGS) entry which is preliminary data.</text>
</comment>
<dbReference type="AlphaFoldDB" id="A0A812IWE3"/>
<organism evidence="2 3">
    <name type="scientific">Symbiodinium pilosum</name>
    <name type="common">Dinoflagellate</name>
    <dbReference type="NCBI Taxonomy" id="2952"/>
    <lineage>
        <taxon>Eukaryota</taxon>
        <taxon>Sar</taxon>
        <taxon>Alveolata</taxon>
        <taxon>Dinophyceae</taxon>
        <taxon>Suessiales</taxon>
        <taxon>Symbiodiniaceae</taxon>
        <taxon>Symbiodinium</taxon>
    </lineage>
</organism>
<reference evidence="2" key="1">
    <citation type="submission" date="2021-02" db="EMBL/GenBank/DDBJ databases">
        <authorList>
            <person name="Dougan E. K."/>
            <person name="Rhodes N."/>
            <person name="Thang M."/>
            <person name="Chan C."/>
        </authorList>
    </citation>
    <scope>NUCLEOTIDE SEQUENCE</scope>
</reference>
<dbReference type="EMBL" id="CAJNIZ010001215">
    <property type="protein sequence ID" value="CAE7185379.1"/>
    <property type="molecule type" value="Genomic_DNA"/>
</dbReference>
<keyword evidence="3" id="KW-1185">Reference proteome</keyword>
<feature type="non-terminal residue" evidence="2">
    <location>
        <position position="55"/>
    </location>
</feature>
<dbReference type="Proteomes" id="UP000649617">
    <property type="component" value="Unassembled WGS sequence"/>
</dbReference>
<accession>A0A812IWE3</accession>
<proteinExistence type="predicted"/>
<keyword evidence="1" id="KW-0175">Coiled coil</keyword>
<evidence type="ECO:0000313" key="2">
    <source>
        <dbReference type="EMBL" id="CAE7185379.1"/>
    </source>
</evidence>
<name>A0A812IWE3_SYMPI</name>
<gene>
    <name evidence="2" type="ORF">SPIL2461_LOCUS1247</name>
</gene>
<sequence>AAAEMQKLEAALAAAQAEQRKLEDALIHSQREARSDAVLISNLWAANRYLGLRSD</sequence>
<feature type="coiled-coil region" evidence="1">
    <location>
        <begin position="5"/>
        <end position="32"/>
    </location>
</feature>
<evidence type="ECO:0000256" key="1">
    <source>
        <dbReference type="SAM" id="Coils"/>
    </source>
</evidence>
<protein>
    <submittedName>
        <fullName evidence="2">Uncharacterized protein</fullName>
    </submittedName>
</protein>
<evidence type="ECO:0000313" key="3">
    <source>
        <dbReference type="Proteomes" id="UP000649617"/>
    </source>
</evidence>